<evidence type="ECO:0000313" key="2">
    <source>
        <dbReference type="EMBL" id="CAK9146700.1"/>
    </source>
</evidence>
<name>A0ABC8RT09_9AQUA</name>
<accession>A0ABC8RT09</accession>
<proteinExistence type="predicted"/>
<organism evidence="2 3">
    <name type="scientific">Ilex paraguariensis</name>
    <name type="common">yerba mate</name>
    <dbReference type="NCBI Taxonomy" id="185542"/>
    <lineage>
        <taxon>Eukaryota</taxon>
        <taxon>Viridiplantae</taxon>
        <taxon>Streptophyta</taxon>
        <taxon>Embryophyta</taxon>
        <taxon>Tracheophyta</taxon>
        <taxon>Spermatophyta</taxon>
        <taxon>Magnoliopsida</taxon>
        <taxon>eudicotyledons</taxon>
        <taxon>Gunneridae</taxon>
        <taxon>Pentapetalae</taxon>
        <taxon>asterids</taxon>
        <taxon>campanulids</taxon>
        <taxon>Aquifoliales</taxon>
        <taxon>Aquifoliaceae</taxon>
        <taxon>Ilex</taxon>
    </lineage>
</organism>
<reference evidence="2 3" key="1">
    <citation type="submission" date="2024-02" db="EMBL/GenBank/DDBJ databases">
        <authorList>
            <person name="Vignale AGUSTIN F."/>
            <person name="Sosa J E."/>
            <person name="Modenutti C."/>
        </authorList>
    </citation>
    <scope>NUCLEOTIDE SEQUENCE [LARGE SCALE GENOMIC DNA]</scope>
</reference>
<dbReference type="AlphaFoldDB" id="A0ABC8RT09"/>
<gene>
    <name evidence="2" type="ORF">ILEXP_LOCUS14568</name>
</gene>
<feature type="compositionally biased region" description="Basic and acidic residues" evidence="1">
    <location>
        <begin position="58"/>
        <end position="70"/>
    </location>
</feature>
<sequence length="114" mass="12578">MAGAGRVVRNVLGQIIVGFYENLVVSTSLAADLWALRSGLWDIAGKATRNSKAGNKCRSTDTRVTQEMRGDQQMCEHPNQVEGTSERRPPYLYFPLECINEQLSADGMGFPTLD</sequence>
<dbReference type="EMBL" id="CAUOFW020001613">
    <property type="protein sequence ID" value="CAK9146700.1"/>
    <property type="molecule type" value="Genomic_DNA"/>
</dbReference>
<dbReference type="Proteomes" id="UP001642360">
    <property type="component" value="Unassembled WGS sequence"/>
</dbReference>
<feature type="region of interest" description="Disordered" evidence="1">
    <location>
        <begin position="51"/>
        <end position="87"/>
    </location>
</feature>
<comment type="caution">
    <text evidence="2">The sequence shown here is derived from an EMBL/GenBank/DDBJ whole genome shotgun (WGS) entry which is preliminary data.</text>
</comment>
<evidence type="ECO:0000256" key="1">
    <source>
        <dbReference type="SAM" id="MobiDB-lite"/>
    </source>
</evidence>
<evidence type="ECO:0000313" key="3">
    <source>
        <dbReference type="Proteomes" id="UP001642360"/>
    </source>
</evidence>
<keyword evidence="3" id="KW-1185">Reference proteome</keyword>
<protein>
    <submittedName>
        <fullName evidence="2">Uncharacterized protein</fullName>
    </submittedName>
</protein>